<dbReference type="AlphaFoldDB" id="A0AAN6WR46"/>
<dbReference type="Pfam" id="PF12511">
    <property type="entry name" value="DUF3716"/>
    <property type="match status" value="1"/>
</dbReference>
<proteinExistence type="predicted"/>
<feature type="region of interest" description="Disordered" evidence="1">
    <location>
        <begin position="418"/>
        <end position="531"/>
    </location>
</feature>
<gene>
    <name evidence="2" type="ORF">QBC35DRAFT_370170</name>
</gene>
<feature type="region of interest" description="Disordered" evidence="1">
    <location>
        <begin position="160"/>
        <end position="241"/>
    </location>
</feature>
<accession>A0AAN6WR46</accession>
<feature type="non-terminal residue" evidence="2">
    <location>
        <position position="1"/>
    </location>
</feature>
<reference evidence="2" key="2">
    <citation type="submission" date="2023-05" db="EMBL/GenBank/DDBJ databases">
        <authorList>
            <consortium name="Lawrence Berkeley National Laboratory"/>
            <person name="Steindorff A."/>
            <person name="Hensen N."/>
            <person name="Bonometti L."/>
            <person name="Westerberg I."/>
            <person name="Brannstrom I.O."/>
            <person name="Guillou S."/>
            <person name="Cros-Aarteil S."/>
            <person name="Calhoun S."/>
            <person name="Haridas S."/>
            <person name="Kuo A."/>
            <person name="Mondo S."/>
            <person name="Pangilinan J."/>
            <person name="Riley R."/>
            <person name="Labutti K."/>
            <person name="Andreopoulos B."/>
            <person name="Lipzen A."/>
            <person name="Chen C."/>
            <person name="Yanf M."/>
            <person name="Daum C."/>
            <person name="Ng V."/>
            <person name="Clum A."/>
            <person name="Ohm R."/>
            <person name="Martin F."/>
            <person name="Silar P."/>
            <person name="Natvig D."/>
            <person name="Lalanne C."/>
            <person name="Gautier V."/>
            <person name="Ament-Velasquez S.L."/>
            <person name="Kruys A."/>
            <person name="Hutchinson M.I."/>
            <person name="Powell A.J."/>
            <person name="Barry K."/>
            <person name="Miller A.N."/>
            <person name="Grigoriev I.V."/>
            <person name="Debuchy R."/>
            <person name="Gladieux P."/>
            <person name="Thoren M.H."/>
            <person name="Johannesson H."/>
        </authorList>
    </citation>
    <scope>NUCLEOTIDE SEQUENCE</scope>
    <source>
        <strain evidence="2">PSN309</strain>
    </source>
</reference>
<organism evidence="2 3">
    <name type="scientific">Podospora australis</name>
    <dbReference type="NCBI Taxonomy" id="1536484"/>
    <lineage>
        <taxon>Eukaryota</taxon>
        <taxon>Fungi</taxon>
        <taxon>Dikarya</taxon>
        <taxon>Ascomycota</taxon>
        <taxon>Pezizomycotina</taxon>
        <taxon>Sordariomycetes</taxon>
        <taxon>Sordariomycetidae</taxon>
        <taxon>Sordariales</taxon>
        <taxon>Podosporaceae</taxon>
        <taxon>Podospora</taxon>
    </lineage>
</organism>
<feature type="compositionally biased region" description="Polar residues" evidence="1">
    <location>
        <begin position="448"/>
        <end position="463"/>
    </location>
</feature>
<dbReference type="InterPro" id="IPR022190">
    <property type="entry name" value="DUF3716"/>
</dbReference>
<sequence>EAIDSPLSDLDDTYFTPSPSPTAVRSGDVPDSVEIYHDDGRFIGRIRPDYHRDNPAVQQLFQHLLSLPIQRPVHIRATRKFTEEDIEKIYQSSDPKGSKWMSTYIQATGEIQAQPCQMCAKNTGPYQECIIVGDMENAKCGNCEWARQACHGSSVAATARPKSQSGTAPAGSHPSASGFTAINGRSSSHPVASGSYTTAESFPVKNMSRKSLPSQRGSQQVPKEGAAPNFPSPEPELPSITKDNLCLRHDGTVYTDPPLIRGVPLEKISPSHSYWEPGWPEDIASLVKAEMDRWNAKFYESEEKGWNDHRKYEAKRQVNRGKAILTFLESGVIHPYQLVAKGWMDPHKIIKYNTLYRLAQMLGDELPRFKTLDVPPLDWMRHRLNEILLDKGDNFSLSRTVAGFYHDPKVEQVRKQNGFTSVGRPHKSVNHKTASSKGQPKTIKQKDAQSTPSKASSFSTPNTLAKEGGQSKELVQDRPRSSPRKPASAAGFSSRQDDVQDTIHSAGTTAKKRFVDEINVHSQPSTPERLKKRIRVTPTVITADSPDIDHDGYTSTDSCSADMLTDIDWRIEQIKTLEMATNTKVTQYWHWVSGTAGQLEHQVLKQVTPPKWAVFKHPYDFHLTIKELEEIVFAPGSAKVIIRHKAATEKGEMMAWFRRDRTKKRFLRFMLEKRIKVIRSNKEYIEGAWTDMVPGHVMPANEVES</sequence>
<dbReference type="Proteomes" id="UP001302126">
    <property type="component" value="Unassembled WGS sequence"/>
</dbReference>
<feature type="compositionally biased region" description="Polar residues" evidence="1">
    <location>
        <begin position="174"/>
        <end position="200"/>
    </location>
</feature>
<evidence type="ECO:0000256" key="1">
    <source>
        <dbReference type="SAM" id="MobiDB-lite"/>
    </source>
</evidence>
<keyword evidence="3" id="KW-1185">Reference proteome</keyword>
<reference evidence="2" key="1">
    <citation type="journal article" date="2023" name="Mol. Phylogenet. Evol.">
        <title>Genome-scale phylogeny and comparative genomics of the fungal order Sordariales.</title>
        <authorList>
            <person name="Hensen N."/>
            <person name="Bonometti L."/>
            <person name="Westerberg I."/>
            <person name="Brannstrom I.O."/>
            <person name="Guillou S."/>
            <person name="Cros-Aarteil S."/>
            <person name="Calhoun S."/>
            <person name="Haridas S."/>
            <person name="Kuo A."/>
            <person name="Mondo S."/>
            <person name="Pangilinan J."/>
            <person name="Riley R."/>
            <person name="LaButti K."/>
            <person name="Andreopoulos B."/>
            <person name="Lipzen A."/>
            <person name="Chen C."/>
            <person name="Yan M."/>
            <person name="Daum C."/>
            <person name="Ng V."/>
            <person name="Clum A."/>
            <person name="Steindorff A."/>
            <person name="Ohm R.A."/>
            <person name="Martin F."/>
            <person name="Silar P."/>
            <person name="Natvig D.O."/>
            <person name="Lalanne C."/>
            <person name="Gautier V."/>
            <person name="Ament-Velasquez S.L."/>
            <person name="Kruys A."/>
            <person name="Hutchinson M.I."/>
            <person name="Powell A.J."/>
            <person name="Barry K."/>
            <person name="Miller A.N."/>
            <person name="Grigoriev I.V."/>
            <person name="Debuchy R."/>
            <person name="Gladieux P."/>
            <person name="Hiltunen Thoren M."/>
            <person name="Johannesson H."/>
        </authorList>
    </citation>
    <scope>NUCLEOTIDE SEQUENCE</scope>
    <source>
        <strain evidence="2">PSN309</strain>
    </source>
</reference>
<name>A0AAN6WR46_9PEZI</name>
<evidence type="ECO:0000313" key="2">
    <source>
        <dbReference type="EMBL" id="KAK4186645.1"/>
    </source>
</evidence>
<dbReference type="EMBL" id="MU864418">
    <property type="protein sequence ID" value="KAK4186645.1"/>
    <property type="molecule type" value="Genomic_DNA"/>
</dbReference>
<protein>
    <submittedName>
        <fullName evidence="2">Uncharacterized protein</fullName>
    </submittedName>
</protein>
<comment type="caution">
    <text evidence="2">The sequence shown here is derived from an EMBL/GenBank/DDBJ whole genome shotgun (WGS) entry which is preliminary data.</text>
</comment>
<evidence type="ECO:0000313" key="3">
    <source>
        <dbReference type="Proteomes" id="UP001302126"/>
    </source>
</evidence>
<feature type="non-terminal residue" evidence="2">
    <location>
        <position position="705"/>
    </location>
</feature>
<feature type="region of interest" description="Disordered" evidence="1">
    <location>
        <begin position="1"/>
        <end position="29"/>
    </location>
</feature>
<feature type="compositionally biased region" description="Polar residues" evidence="1">
    <location>
        <begin position="209"/>
        <end position="221"/>
    </location>
</feature>